<dbReference type="Proteomes" id="UP000485621">
    <property type="component" value="Unassembled WGS sequence"/>
</dbReference>
<name>A0A1V5ZPP1_9BACT</name>
<comment type="caution">
    <text evidence="1">The sequence shown here is derived from an EMBL/GenBank/DDBJ whole genome shotgun (WGS) entry which is preliminary data.</text>
</comment>
<gene>
    <name evidence="1" type="ORF">BWY04_00378</name>
</gene>
<reference evidence="1" key="1">
    <citation type="submission" date="2017-02" db="EMBL/GenBank/DDBJ databases">
        <title>Delving into the versatile metabolic prowess of the omnipresent phylum Bacteroidetes.</title>
        <authorList>
            <person name="Nobu M.K."/>
            <person name="Mei R."/>
            <person name="Narihiro T."/>
            <person name="Kuroda K."/>
            <person name="Liu W.-T."/>
        </authorList>
    </citation>
    <scope>NUCLEOTIDE SEQUENCE</scope>
    <source>
        <strain evidence="1">ADurb.Bin160</strain>
    </source>
</reference>
<dbReference type="EMBL" id="MWDB01000005">
    <property type="protein sequence ID" value="OQB42157.1"/>
    <property type="molecule type" value="Genomic_DNA"/>
</dbReference>
<proteinExistence type="predicted"/>
<dbReference type="AlphaFoldDB" id="A0A1V5ZPP1"/>
<sequence>MEEVIIVFLIEGLKETYPCLETVKIVPNIIKSATFQAKIHTNGKKQIKIKTYTTNLNIFVCNGGHGASSKEFKDIQDFEFSGFQIRILEDKPKITFGKVPIYDFLNVPIQSNVIYWVSYKTKNHKTLVNRGDVFCLLDGNLTNKLIFPRHKINKKYERKKKNFNSI</sequence>
<evidence type="ECO:0000313" key="1">
    <source>
        <dbReference type="EMBL" id="OQB42157.1"/>
    </source>
</evidence>
<protein>
    <submittedName>
        <fullName evidence="1">Uncharacterized protein</fullName>
    </submittedName>
</protein>
<accession>A0A1V5ZPP1</accession>
<organism evidence="1">
    <name type="scientific">candidate division CPR1 bacterium ADurb.Bin160</name>
    <dbReference type="NCBI Taxonomy" id="1852826"/>
    <lineage>
        <taxon>Bacteria</taxon>
        <taxon>candidate division CPR1</taxon>
    </lineage>
</organism>